<sequence length="323" mass="34619">MTERIAGARYSFRTAHPASPMLRVRYRYGVPVDPSGFPDWTPYARLLVALPPAIPDLTVDEARVVDVRAADLVARVSGDPLWAGALGTPVGWTWAHVAQTRHLALVPAELHAAFRHLGGVSVGGVRAAGRGLTAGSGEPPKVLVTERLTEAAMAVGEEILKVRLPAAYRDFLLRTNGAAPSVPSVHPGHGFILDQPLFGFRPDRLHDLGYQNAFLIDRFTPDWLAVGQVQGGLLAVRVRGTDAGAVGYLDDDDWRDRDHFTAADVCERLLHRLAGDFASFWLALRPVPDDLEDLAAGVAAGAGLAWPDGLGALLPATHRRAAG</sequence>
<dbReference type="Gene3D" id="3.40.1580.10">
    <property type="entry name" value="SMI1/KNR4-like"/>
    <property type="match status" value="1"/>
</dbReference>
<dbReference type="InterPro" id="IPR018958">
    <property type="entry name" value="Knr4/Smi1-like_dom"/>
</dbReference>
<protein>
    <recommendedName>
        <fullName evidence="1">Knr4/Smi1-like domain-containing protein</fullName>
    </recommendedName>
</protein>
<dbReference type="SUPFAM" id="SSF160631">
    <property type="entry name" value="SMI1/KNR4-like"/>
    <property type="match status" value="1"/>
</dbReference>
<dbReference type="InterPro" id="IPR037883">
    <property type="entry name" value="Knr4/Smi1-like_sf"/>
</dbReference>
<dbReference type="InterPro" id="IPR032869">
    <property type="entry name" value="WHH_dom_containing"/>
</dbReference>
<dbReference type="Pfam" id="PF14414">
    <property type="entry name" value="WHH"/>
    <property type="match status" value="1"/>
</dbReference>
<dbReference type="Pfam" id="PF09346">
    <property type="entry name" value="SMI1_KNR4"/>
    <property type="match status" value="1"/>
</dbReference>
<keyword evidence="3" id="KW-1185">Reference proteome</keyword>
<dbReference type="Proteomes" id="UP000546162">
    <property type="component" value="Unassembled WGS sequence"/>
</dbReference>
<name>A0A7W7GWM9_9ACTN</name>
<comment type="caution">
    <text evidence="2">The sequence shown here is derived from an EMBL/GenBank/DDBJ whole genome shotgun (WGS) entry which is preliminary data.</text>
</comment>
<evidence type="ECO:0000313" key="2">
    <source>
        <dbReference type="EMBL" id="MBB4739658.1"/>
    </source>
</evidence>
<gene>
    <name evidence="2" type="ORF">BJY16_003117</name>
</gene>
<accession>A0A7W7GWM9</accession>
<dbReference type="EMBL" id="JACHNB010000001">
    <property type="protein sequence ID" value="MBB4739658.1"/>
    <property type="molecule type" value="Genomic_DNA"/>
</dbReference>
<reference evidence="2 3" key="1">
    <citation type="submission" date="2020-08" db="EMBL/GenBank/DDBJ databases">
        <title>Sequencing the genomes of 1000 actinobacteria strains.</title>
        <authorList>
            <person name="Klenk H.-P."/>
        </authorList>
    </citation>
    <scope>NUCLEOTIDE SEQUENCE [LARGE SCALE GENOMIC DNA]</scope>
    <source>
        <strain evidence="2 3">DSM 45809</strain>
    </source>
</reference>
<evidence type="ECO:0000313" key="3">
    <source>
        <dbReference type="Proteomes" id="UP000546162"/>
    </source>
</evidence>
<dbReference type="RefSeq" id="WP_185040172.1">
    <property type="nucleotide sequence ID" value="NZ_BAABFG010000005.1"/>
</dbReference>
<evidence type="ECO:0000259" key="1">
    <source>
        <dbReference type="Pfam" id="PF09346"/>
    </source>
</evidence>
<organism evidence="2 3">
    <name type="scientific">Actinoplanes octamycinicus</name>
    <dbReference type="NCBI Taxonomy" id="135948"/>
    <lineage>
        <taxon>Bacteria</taxon>
        <taxon>Bacillati</taxon>
        <taxon>Actinomycetota</taxon>
        <taxon>Actinomycetes</taxon>
        <taxon>Micromonosporales</taxon>
        <taxon>Micromonosporaceae</taxon>
        <taxon>Actinoplanes</taxon>
    </lineage>
</organism>
<feature type="domain" description="Knr4/Smi1-like" evidence="1">
    <location>
        <begin position="149"/>
        <end position="252"/>
    </location>
</feature>
<proteinExistence type="predicted"/>
<dbReference type="AlphaFoldDB" id="A0A7W7GWM9"/>